<dbReference type="InterPro" id="IPR000235">
    <property type="entry name" value="Ribosomal_uS7"/>
</dbReference>
<comment type="function">
    <text evidence="6">One of the primary rRNA binding proteins, it binds directly to 16S rRNA where it nucleates assembly of the head domain of the 30S subunit. Is located at the subunit interface close to the decoding center, probably blocks exit of the E-site tRNA.</text>
</comment>
<name>A0A1F7IF16_9BACT</name>
<keyword evidence="4 6" id="KW-0689">Ribosomal protein</keyword>
<keyword evidence="2 6" id="KW-0699">rRNA-binding</keyword>
<evidence type="ECO:0000313" key="8">
    <source>
        <dbReference type="EMBL" id="OGK41947.1"/>
    </source>
</evidence>
<dbReference type="GO" id="GO:0000049">
    <property type="term" value="F:tRNA binding"/>
    <property type="evidence" value="ECO:0007669"/>
    <property type="project" value="UniProtKB-UniRule"/>
</dbReference>
<comment type="caution">
    <text evidence="8">The sequence shown here is derived from an EMBL/GenBank/DDBJ whole genome shotgun (WGS) entry which is preliminary data.</text>
</comment>
<dbReference type="Gene3D" id="1.10.455.10">
    <property type="entry name" value="Ribosomal protein S7 domain"/>
    <property type="match status" value="1"/>
</dbReference>
<dbReference type="InterPro" id="IPR023798">
    <property type="entry name" value="Ribosomal_uS7_dom"/>
</dbReference>
<dbReference type="EMBL" id="MGAF01000014">
    <property type="protein sequence ID" value="OGK41947.1"/>
    <property type="molecule type" value="Genomic_DNA"/>
</dbReference>
<keyword evidence="3 6" id="KW-0694">RNA-binding</keyword>
<evidence type="ECO:0000256" key="2">
    <source>
        <dbReference type="ARBA" id="ARBA00022730"/>
    </source>
</evidence>
<dbReference type="NCBIfam" id="TIGR01029">
    <property type="entry name" value="rpsG_bact"/>
    <property type="match status" value="1"/>
</dbReference>
<gene>
    <name evidence="6" type="primary">rpsG</name>
    <name evidence="8" type="ORF">A3A74_04590</name>
</gene>
<dbReference type="Proteomes" id="UP000179270">
    <property type="component" value="Unassembled WGS sequence"/>
</dbReference>
<keyword evidence="5 6" id="KW-0687">Ribonucleoprotein</keyword>
<sequence length="157" mass="18093">MPRRPYKKLKTKIDPIFGNIEVAKLINYTMVDGKKSIARSIIYTIFDKLSKEKQDPLRILHQAIQHVSPNYEVKSRRLGGASYLVPIEVRKNRRLFLALNWILIAAKSRSNKEYNTFSDKLMAELIDAAKNQGQAVNKKLQVEKLADANKAFAHLKW</sequence>
<dbReference type="GO" id="GO:0003735">
    <property type="term" value="F:structural constituent of ribosome"/>
    <property type="evidence" value="ECO:0007669"/>
    <property type="project" value="InterPro"/>
</dbReference>
<dbReference type="InterPro" id="IPR036823">
    <property type="entry name" value="Ribosomal_uS7_dom_sf"/>
</dbReference>
<dbReference type="InterPro" id="IPR005717">
    <property type="entry name" value="Ribosomal_uS7_bac/org-type"/>
</dbReference>
<evidence type="ECO:0000256" key="5">
    <source>
        <dbReference type="ARBA" id="ARBA00023274"/>
    </source>
</evidence>
<dbReference type="SUPFAM" id="SSF47973">
    <property type="entry name" value="Ribosomal protein S7"/>
    <property type="match status" value="1"/>
</dbReference>
<evidence type="ECO:0000256" key="3">
    <source>
        <dbReference type="ARBA" id="ARBA00022884"/>
    </source>
</evidence>
<evidence type="ECO:0000256" key="4">
    <source>
        <dbReference type="ARBA" id="ARBA00022980"/>
    </source>
</evidence>
<dbReference type="Pfam" id="PF00177">
    <property type="entry name" value="Ribosomal_S7"/>
    <property type="match status" value="1"/>
</dbReference>
<dbReference type="HAMAP" id="MF_00480_B">
    <property type="entry name" value="Ribosomal_uS7_B"/>
    <property type="match status" value="1"/>
</dbReference>
<proteinExistence type="inferred from homology"/>
<dbReference type="CDD" id="cd14869">
    <property type="entry name" value="uS7_Bacteria"/>
    <property type="match status" value="1"/>
</dbReference>
<protein>
    <recommendedName>
        <fullName evidence="6">Small ribosomal subunit protein uS7</fullName>
    </recommendedName>
</protein>
<dbReference type="AlphaFoldDB" id="A0A1F7IF16"/>
<dbReference type="PIRSF" id="PIRSF002122">
    <property type="entry name" value="RPS7p_RPS7a_RPS5e_RPS7o"/>
    <property type="match status" value="1"/>
</dbReference>
<dbReference type="GO" id="GO:0019843">
    <property type="term" value="F:rRNA binding"/>
    <property type="evidence" value="ECO:0007669"/>
    <property type="project" value="UniProtKB-UniRule"/>
</dbReference>
<keyword evidence="6" id="KW-0820">tRNA-binding</keyword>
<organism evidence="8 9">
    <name type="scientific">Candidatus Roizmanbacteria bacterium RIFCSPLOWO2_01_FULL_35_13</name>
    <dbReference type="NCBI Taxonomy" id="1802055"/>
    <lineage>
        <taxon>Bacteria</taxon>
        <taxon>Candidatus Roizmaniibacteriota</taxon>
    </lineage>
</organism>
<evidence type="ECO:0000259" key="7">
    <source>
        <dbReference type="Pfam" id="PF00177"/>
    </source>
</evidence>
<feature type="domain" description="Small ribosomal subunit protein uS7" evidence="7">
    <location>
        <begin position="4"/>
        <end position="150"/>
    </location>
</feature>
<comment type="similarity">
    <text evidence="1 6">Belongs to the universal ribosomal protein uS7 family.</text>
</comment>
<dbReference type="PANTHER" id="PTHR11205">
    <property type="entry name" value="RIBOSOMAL PROTEIN S7"/>
    <property type="match status" value="1"/>
</dbReference>
<dbReference type="GO" id="GO:0006412">
    <property type="term" value="P:translation"/>
    <property type="evidence" value="ECO:0007669"/>
    <property type="project" value="UniProtKB-UniRule"/>
</dbReference>
<evidence type="ECO:0000313" key="9">
    <source>
        <dbReference type="Proteomes" id="UP000179270"/>
    </source>
</evidence>
<evidence type="ECO:0000256" key="1">
    <source>
        <dbReference type="ARBA" id="ARBA00007151"/>
    </source>
</evidence>
<evidence type="ECO:0000256" key="6">
    <source>
        <dbReference type="HAMAP-Rule" id="MF_00480"/>
    </source>
</evidence>
<reference evidence="8 9" key="1">
    <citation type="journal article" date="2016" name="Nat. Commun.">
        <title>Thousands of microbial genomes shed light on interconnected biogeochemical processes in an aquifer system.</title>
        <authorList>
            <person name="Anantharaman K."/>
            <person name="Brown C.T."/>
            <person name="Hug L.A."/>
            <person name="Sharon I."/>
            <person name="Castelle C.J."/>
            <person name="Probst A.J."/>
            <person name="Thomas B.C."/>
            <person name="Singh A."/>
            <person name="Wilkins M.J."/>
            <person name="Karaoz U."/>
            <person name="Brodie E.L."/>
            <person name="Williams K.H."/>
            <person name="Hubbard S.S."/>
            <person name="Banfield J.F."/>
        </authorList>
    </citation>
    <scope>NUCLEOTIDE SEQUENCE [LARGE SCALE GENOMIC DNA]</scope>
</reference>
<dbReference type="GO" id="GO:0015935">
    <property type="term" value="C:small ribosomal subunit"/>
    <property type="evidence" value="ECO:0007669"/>
    <property type="project" value="InterPro"/>
</dbReference>
<dbReference type="STRING" id="1802055.A3A74_04590"/>
<accession>A0A1F7IF16</accession>
<comment type="subunit">
    <text evidence="6">Part of the 30S ribosomal subunit. Contacts proteins S9 and S11.</text>
</comment>